<accession>A0ABS1DFI4</accession>
<evidence type="ECO:0000313" key="6">
    <source>
        <dbReference type="EMBL" id="MBK1669237.1"/>
    </source>
</evidence>
<keyword evidence="5" id="KW-0378">Hydrolase</keyword>
<dbReference type="Proteomes" id="UP001296873">
    <property type="component" value="Unassembled WGS sequence"/>
</dbReference>
<comment type="caution">
    <text evidence="6">The sequence shown here is derived from an EMBL/GenBank/DDBJ whole genome shotgun (WGS) entry which is preliminary data.</text>
</comment>
<evidence type="ECO:0000313" key="7">
    <source>
        <dbReference type="Proteomes" id="UP001296873"/>
    </source>
</evidence>
<evidence type="ECO:0008006" key="8">
    <source>
        <dbReference type="Google" id="ProtNLM"/>
    </source>
</evidence>
<dbReference type="InterPro" id="IPR051813">
    <property type="entry name" value="HepT_RNase_toxin"/>
</dbReference>
<sequence length="139" mass="15867">MSRSVTICATRFAKPWIGRRSMPTKRPRQRLADIRDNAARIEAHVACMTQAQFETDLKARDAVERCLERISEAARKLGDRYDTDYPMLDLPALRRMGSVFRHDYDNLDAGVVWTTVQSRLPAIKAMAETEVARIDAEVD</sequence>
<reference evidence="6 7" key="1">
    <citation type="journal article" date="2020" name="Microorganisms">
        <title>Osmotic Adaptation and Compatible Solute Biosynthesis of Phototrophic Bacteria as Revealed from Genome Analyses.</title>
        <authorList>
            <person name="Imhoff J.F."/>
            <person name="Rahn T."/>
            <person name="Kunzel S."/>
            <person name="Keller A."/>
            <person name="Neulinger S.C."/>
        </authorList>
    </citation>
    <scope>NUCLEOTIDE SEQUENCE [LARGE SCALE GENOMIC DNA]</scope>
    <source>
        <strain evidence="6 7">DSM 9895</strain>
    </source>
</reference>
<keyword evidence="2" id="KW-1277">Toxin-antitoxin system</keyword>
<evidence type="ECO:0000256" key="5">
    <source>
        <dbReference type="ARBA" id="ARBA00022801"/>
    </source>
</evidence>
<gene>
    <name evidence="6" type="ORF">CKO28_14460</name>
</gene>
<keyword evidence="3" id="KW-0540">Nuclease</keyword>
<keyword evidence="1" id="KW-0597">Phosphoprotein</keyword>
<dbReference type="InterPro" id="IPR008201">
    <property type="entry name" value="HepT-like"/>
</dbReference>
<protein>
    <recommendedName>
        <fullName evidence="8">DUF86 domain-containing protein</fullName>
    </recommendedName>
</protein>
<dbReference type="EMBL" id="NRRL01000042">
    <property type="protein sequence ID" value="MBK1669237.1"/>
    <property type="molecule type" value="Genomic_DNA"/>
</dbReference>
<dbReference type="PANTHER" id="PTHR34139:SF1">
    <property type="entry name" value="RNASE MJ1380-RELATED"/>
    <property type="match status" value="1"/>
</dbReference>
<evidence type="ECO:0000256" key="2">
    <source>
        <dbReference type="ARBA" id="ARBA00022649"/>
    </source>
</evidence>
<proteinExistence type="predicted"/>
<evidence type="ECO:0000256" key="3">
    <source>
        <dbReference type="ARBA" id="ARBA00022722"/>
    </source>
</evidence>
<keyword evidence="4" id="KW-0547">Nucleotide-binding</keyword>
<evidence type="ECO:0000256" key="1">
    <source>
        <dbReference type="ARBA" id="ARBA00022553"/>
    </source>
</evidence>
<evidence type="ECO:0000256" key="4">
    <source>
        <dbReference type="ARBA" id="ARBA00022741"/>
    </source>
</evidence>
<dbReference type="PANTHER" id="PTHR34139">
    <property type="entry name" value="UPF0331 PROTEIN MJ0127"/>
    <property type="match status" value="1"/>
</dbReference>
<keyword evidence="7" id="KW-1185">Reference proteome</keyword>
<organism evidence="6 7">
    <name type="scientific">Rhodovibrio sodomensis</name>
    <dbReference type="NCBI Taxonomy" id="1088"/>
    <lineage>
        <taxon>Bacteria</taxon>
        <taxon>Pseudomonadati</taxon>
        <taxon>Pseudomonadota</taxon>
        <taxon>Alphaproteobacteria</taxon>
        <taxon>Rhodospirillales</taxon>
        <taxon>Rhodovibrionaceae</taxon>
        <taxon>Rhodovibrio</taxon>
    </lineage>
</organism>
<name>A0ABS1DFI4_9PROT</name>
<dbReference type="Pfam" id="PF01934">
    <property type="entry name" value="HepT-like"/>
    <property type="match status" value="1"/>
</dbReference>